<protein>
    <submittedName>
        <fullName evidence="3">Pyridoxamine 5'-phosphate oxidase</fullName>
    </submittedName>
</protein>
<dbReference type="InterPro" id="IPR052019">
    <property type="entry name" value="F420H2_bilvrd_red/Heme_oxyg"/>
</dbReference>
<evidence type="ECO:0000313" key="3">
    <source>
        <dbReference type="EMBL" id="KUL41429.1"/>
    </source>
</evidence>
<gene>
    <name evidence="3" type="ORF">ADL15_04035</name>
</gene>
<evidence type="ECO:0000259" key="2">
    <source>
        <dbReference type="Pfam" id="PF01243"/>
    </source>
</evidence>
<dbReference type="Gene3D" id="2.30.110.10">
    <property type="entry name" value="Electron Transport, Fmn-binding Protein, Chain A"/>
    <property type="match status" value="1"/>
</dbReference>
<dbReference type="GO" id="GO:0016627">
    <property type="term" value="F:oxidoreductase activity, acting on the CH-CH group of donors"/>
    <property type="evidence" value="ECO:0007669"/>
    <property type="project" value="TreeGrafter"/>
</dbReference>
<feature type="domain" description="Pyridoxamine 5'-phosphate oxidase N-terminal" evidence="2">
    <location>
        <begin position="17"/>
        <end position="115"/>
    </location>
</feature>
<dbReference type="InterPro" id="IPR012349">
    <property type="entry name" value="Split_barrel_FMN-bd"/>
</dbReference>
<dbReference type="InterPro" id="IPR011576">
    <property type="entry name" value="Pyridox_Oxase_N"/>
</dbReference>
<dbReference type="AlphaFoldDB" id="A0A0X3V9A5"/>
<keyword evidence="1" id="KW-0560">Oxidoreductase</keyword>
<dbReference type="OrthoDB" id="158738at2"/>
<dbReference type="GO" id="GO:0070967">
    <property type="term" value="F:coenzyme F420 binding"/>
    <property type="evidence" value="ECO:0007669"/>
    <property type="project" value="TreeGrafter"/>
</dbReference>
<dbReference type="Proteomes" id="UP000053244">
    <property type="component" value="Unassembled WGS sequence"/>
</dbReference>
<dbReference type="PANTHER" id="PTHR35176">
    <property type="entry name" value="HEME OXYGENASE HI_0854-RELATED"/>
    <property type="match status" value="1"/>
</dbReference>
<reference evidence="3 4" key="1">
    <citation type="submission" date="2015-10" db="EMBL/GenBank/DDBJ databases">
        <authorList>
            <person name="Gilbert D.G."/>
        </authorList>
    </citation>
    <scope>NUCLEOTIDE SEQUENCE [LARGE SCALE GENOMIC DNA]</scope>
    <source>
        <strain evidence="3 4">NRRL B-16712</strain>
    </source>
</reference>
<dbReference type="GO" id="GO:0005829">
    <property type="term" value="C:cytosol"/>
    <property type="evidence" value="ECO:0007669"/>
    <property type="project" value="TreeGrafter"/>
</dbReference>
<dbReference type="Pfam" id="PF01243">
    <property type="entry name" value="PNPOx_N"/>
    <property type="match status" value="1"/>
</dbReference>
<comment type="caution">
    <text evidence="3">The sequence shown here is derived from an EMBL/GenBank/DDBJ whole genome shotgun (WGS) entry which is preliminary data.</text>
</comment>
<proteinExistence type="predicted"/>
<organism evidence="3 4">
    <name type="scientific">Actinoplanes awajinensis subsp. mycoplanecinus</name>
    <dbReference type="NCBI Taxonomy" id="135947"/>
    <lineage>
        <taxon>Bacteria</taxon>
        <taxon>Bacillati</taxon>
        <taxon>Actinomycetota</taxon>
        <taxon>Actinomycetes</taxon>
        <taxon>Micromonosporales</taxon>
        <taxon>Micromonosporaceae</taxon>
        <taxon>Actinoplanes</taxon>
    </lineage>
</organism>
<sequence length="159" mass="17557">MKQRDIVSMPAPDVARLLADGRKLQLATINADGTPHLVSMFYAMKDERIAFWTYRASQKARNLTRDPRLTCLIEDGDDYFELRGVQVTGTVTVVDDLAAVTGIGRLIAARMPSPVVGDLPPDEVAAALEAYVTHAATKRVAYLVHPSRVISWDHRRLTG</sequence>
<name>A0A0X3V9A5_9ACTN</name>
<accession>A0A0X3V9A5</accession>
<dbReference type="EMBL" id="LLZH01000013">
    <property type="protein sequence ID" value="KUL41429.1"/>
    <property type="molecule type" value="Genomic_DNA"/>
</dbReference>
<evidence type="ECO:0000256" key="1">
    <source>
        <dbReference type="ARBA" id="ARBA00023002"/>
    </source>
</evidence>
<dbReference type="PANTHER" id="PTHR35176:SF6">
    <property type="entry name" value="HEME OXYGENASE HI_0854-RELATED"/>
    <property type="match status" value="1"/>
</dbReference>
<dbReference type="RefSeq" id="WP_067685213.1">
    <property type="nucleotide sequence ID" value="NZ_LLZH01000013.1"/>
</dbReference>
<keyword evidence="4" id="KW-1185">Reference proteome</keyword>
<dbReference type="SUPFAM" id="SSF50475">
    <property type="entry name" value="FMN-binding split barrel"/>
    <property type="match status" value="1"/>
</dbReference>
<evidence type="ECO:0000313" key="4">
    <source>
        <dbReference type="Proteomes" id="UP000053244"/>
    </source>
</evidence>